<feature type="region of interest" description="Disordered" evidence="6">
    <location>
        <begin position="1652"/>
        <end position="1673"/>
    </location>
</feature>
<dbReference type="InterPro" id="IPR011009">
    <property type="entry name" value="Kinase-like_dom_sf"/>
</dbReference>
<keyword evidence="8" id="KW-0808">Transferase</keyword>
<dbReference type="Pfam" id="PF13087">
    <property type="entry name" value="AAA_12"/>
    <property type="match status" value="1"/>
</dbReference>
<dbReference type="InterPro" id="IPR027417">
    <property type="entry name" value="P-loop_NTPase"/>
</dbReference>
<dbReference type="CDD" id="cd18808">
    <property type="entry name" value="SF1_C_Upf1"/>
    <property type="match status" value="1"/>
</dbReference>
<dbReference type="GO" id="GO:0043139">
    <property type="term" value="F:5'-3' DNA helicase activity"/>
    <property type="evidence" value="ECO:0007669"/>
    <property type="project" value="TreeGrafter"/>
</dbReference>
<dbReference type="GO" id="GO:0004672">
    <property type="term" value="F:protein kinase activity"/>
    <property type="evidence" value="ECO:0007669"/>
    <property type="project" value="InterPro"/>
</dbReference>
<keyword evidence="9" id="KW-1185">Reference proteome</keyword>
<keyword evidence="4" id="KW-0347">Helicase</keyword>
<evidence type="ECO:0000256" key="1">
    <source>
        <dbReference type="ARBA" id="ARBA00007913"/>
    </source>
</evidence>
<proteinExistence type="inferred from homology"/>
<dbReference type="EMBL" id="QUMX01000008">
    <property type="protein sequence ID" value="REG52450.1"/>
    <property type="molecule type" value="Genomic_DNA"/>
</dbReference>
<dbReference type="Pfam" id="PF13086">
    <property type="entry name" value="AAA_11"/>
    <property type="match status" value="1"/>
</dbReference>
<evidence type="ECO:0000313" key="9">
    <source>
        <dbReference type="Proteomes" id="UP000256794"/>
    </source>
</evidence>
<dbReference type="InterPro" id="IPR047187">
    <property type="entry name" value="SF1_C_Upf1"/>
</dbReference>
<dbReference type="InterPro" id="IPR011528">
    <property type="entry name" value="NERD"/>
</dbReference>
<evidence type="ECO:0000256" key="5">
    <source>
        <dbReference type="ARBA" id="ARBA00022840"/>
    </source>
</evidence>
<dbReference type="InterPro" id="IPR000719">
    <property type="entry name" value="Prot_kinase_dom"/>
</dbReference>
<dbReference type="InterPro" id="IPR008271">
    <property type="entry name" value="Ser/Thr_kinase_AS"/>
</dbReference>
<evidence type="ECO:0000259" key="7">
    <source>
        <dbReference type="PROSITE" id="PS50965"/>
    </source>
</evidence>
<dbReference type="InterPro" id="IPR041679">
    <property type="entry name" value="DNA2/NAM7-like_C"/>
</dbReference>
<sequence length="1673" mass="185983">MRVTICGRGVHKREVKSIERLKNDLPSDWYAFTNLDLVLGLGKTREVDLVIVSPHRVFLIDIKEWHGKIENKDGRWYQNGEDKGPSPVKKISDICREVLPFLSSALKSRPVDQKGAVPKLEGLVVLAGTATAAHLDGLEKSKVLTLDQFVKLMGDEQRMTEVFGEPWTQFRYTPLTAQSWKNMLHSFFNASSPQSPFKHGKRRFQRYVAEDEPCFEHPRDIYQEFEASDEDSKNNLGILRLWDFTKCSDGRFQTEDGRLEIAGREKQVYHWLLDRDQDFERTLLTPRLDDPDRGARYWEIFDRRRRMARLKDYAVSESTLSLPAARVELARQLVAAVASMHRHNAAHLDLGGHSIWLEEPTSVKLSHLFAARFPDTKSLGDARYQFLASVTVPEDILGEDKGPKKRDVFLLGVAVHELLFGRIPAGDPAEWDPSIDTSGEFEMLHSWLAEALEVDPGSRFADAGVALSSFNKATAARPSQEEVMSGLEALRGSIRTSRQLFQAFPDQGDVIKESDALDVWRSQEDGEPVIIKHWKSAAWGSLQNEGRTVLSFLHRASSVMMDKLPGMPNVRGVHWLGDSMAIVQEWIDGTVLDTLLNKSSSELADQVKAIELARRLVRAVDDLHEHCFSHGDIKPSNIVINNEGNPILIDALDFAPRVDGELRTFAYAPDSGNRFERDRFAVTKIVEEICATSMLEAQDAARLSTAARECRDRDPKLATLLPLQEACDLIYERLTAQEEVVAKEKRAQIAVSIVRENIGPIEPDEGRLFISLHRRPDRSQAKLSIRGAFERIEVTLDDTGKPVRARRWSLEQWRIAQIARNEFHSIDADLTVARSDINDFSALSGVLEDPVVAAELRTYLAGTTSEPLKKLPDDVDELSEEDEAEDALSEEIASAPVQKKPADVDVRALWRTLTDVENELTTDGIALLDSVYDRSLQRHKVALELETGDFDFSRQDTVGVQRQDPKGNWRRIGDLDLDRSRPDLAVISAHSGNAIGSRIVEEGQRLRFVSHFEVQSLKRRTDAVDRILEGNGRAANLLSVFDPRSGASPQVTNHVPNEEVLRTYGLNEDQEQAFRRIVKTRPVGVLQGPPGTGKTRFIAALAHYAITAGLARNVLLASQSHEAVNTAAESVLALFRKAGEDPSLLRVAMNDGQVSAPLRPFHTARVEQSYKDRFSASFAERLAVAGKALAIPEDAIAIVVKLETTLRPVIVRIAELCGDSDPDYQRINSLIQTLTTLLADIGINVNLPEERIESEWLAVLDDVGKAVADIARKEHAVSADKIRRLRAVAGLGRDFIGSVSRAERSFDTFLAGTRQIVVRTCVGLGRSSLGLTATAFDLVIVDEAARCTAGELLVPLQAARWAVLVGDQAQLEPQHKAEVVNLVADRTRISKREIQRSDFERLFLTEYGRDAGARLKTQYRMLPPIGQLVSESFYPDLALEAGRSVPIIPAQVLPEELEKPLAWIETDGLGSAGHEQSMGSSRINKAEGDSIIGLLTKWHENGSFRSWLQEQNTHQAGIGVICMYAAQRNLVDKALRQSRLAYLLDRHIKIGTVDSYQGKENPIILLSLVRNNSAGPIEAGVKRIQEGFLATPNRINVAASRAMDRLVIIGARNRWREGGPMSLLASSFARRAAEGSAQEFAAEILFGADKDANRADHASSKPRCAEGGARGNA</sequence>
<evidence type="ECO:0000256" key="4">
    <source>
        <dbReference type="ARBA" id="ARBA00022806"/>
    </source>
</evidence>
<dbReference type="SUPFAM" id="SSF56112">
    <property type="entry name" value="Protein kinase-like (PK-like)"/>
    <property type="match status" value="2"/>
</dbReference>
<dbReference type="Pfam" id="PF00069">
    <property type="entry name" value="Pkinase"/>
    <property type="match status" value="1"/>
</dbReference>
<name>A0AAQ0HIA9_PARVE</name>
<dbReference type="GO" id="GO:0016787">
    <property type="term" value="F:hydrolase activity"/>
    <property type="evidence" value="ECO:0007669"/>
    <property type="project" value="UniProtKB-KW"/>
</dbReference>
<feature type="domain" description="NERD" evidence="7">
    <location>
        <begin position="9"/>
        <end position="114"/>
    </location>
</feature>
<keyword evidence="2" id="KW-0547">Nucleotide-binding</keyword>
<comment type="caution">
    <text evidence="8">The sequence shown here is derived from an EMBL/GenBank/DDBJ whole genome shotgun (WGS) entry which is preliminary data.</text>
</comment>
<dbReference type="PANTHER" id="PTHR43788:SF8">
    <property type="entry name" value="DNA-BINDING PROTEIN SMUBP-2"/>
    <property type="match status" value="1"/>
</dbReference>
<comment type="similarity">
    <text evidence="1">Belongs to the DNA2/NAM7 helicase family.</text>
</comment>
<evidence type="ECO:0000256" key="2">
    <source>
        <dbReference type="ARBA" id="ARBA00022741"/>
    </source>
</evidence>
<dbReference type="RefSeq" id="WP_084197331.1">
    <property type="nucleotide sequence ID" value="NZ_CP035284.1"/>
</dbReference>
<accession>A0AAQ0HIA9</accession>
<reference evidence="8 9" key="1">
    <citation type="submission" date="2018-08" db="EMBL/GenBank/DDBJ databases">
        <title>Genomic Encyclopedia of Archaeal and Bacterial Type Strains, Phase II (KMG-II): from individual species to whole genera.</title>
        <authorList>
            <person name="Goeker M."/>
        </authorList>
    </citation>
    <scope>NUCLEOTIDE SEQUENCE [LARGE SCALE GENOMIC DNA]</scope>
    <source>
        <strain evidence="8 9">DSM 582</strain>
    </source>
</reference>
<dbReference type="GO" id="GO:0005524">
    <property type="term" value="F:ATP binding"/>
    <property type="evidence" value="ECO:0007669"/>
    <property type="project" value="UniProtKB-KW"/>
</dbReference>
<dbReference type="Proteomes" id="UP000256794">
    <property type="component" value="Unassembled WGS sequence"/>
</dbReference>
<protein>
    <submittedName>
        <fullName evidence="8">Protein kinase-like protein</fullName>
    </submittedName>
</protein>
<dbReference type="InterPro" id="IPR041677">
    <property type="entry name" value="DNA2/NAM7_AAA_11"/>
</dbReference>
<dbReference type="Gene3D" id="1.10.510.10">
    <property type="entry name" value="Transferase(Phosphotransferase) domain 1"/>
    <property type="match status" value="2"/>
</dbReference>
<evidence type="ECO:0000256" key="3">
    <source>
        <dbReference type="ARBA" id="ARBA00022801"/>
    </source>
</evidence>
<keyword evidence="3" id="KW-0378">Hydrolase</keyword>
<dbReference type="PROSITE" id="PS00108">
    <property type="entry name" value="PROTEIN_KINASE_ST"/>
    <property type="match status" value="1"/>
</dbReference>
<keyword evidence="8" id="KW-0418">Kinase</keyword>
<dbReference type="PROSITE" id="PS50965">
    <property type="entry name" value="NERD"/>
    <property type="match status" value="1"/>
</dbReference>
<dbReference type="PANTHER" id="PTHR43788">
    <property type="entry name" value="DNA2/NAM7 HELICASE FAMILY MEMBER"/>
    <property type="match status" value="1"/>
</dbReference>
<dbReference type="SUPFAM" id="SSF52540">
    <property type="entry name" value="P-loop containing nucleoside triphosphate hydrolases"/>
    <property type="match status" value="1"/>
</dbReference>
<evidence type="ECO:0000256" key="6">
    <source>
        <dbReference type="SAM" id="MobiDB-lite"/>
    </source>
</evidence>
<evidence type="ECO:0000313" key="8">
    <source>
        <dbReference type="EMBL" id="REG52450.1"/>
    </source>
</evidence>
<organism evidence="8 9">
    <name type="scientific">Paracoccus versutus</name>
    <name type="common">Thiobacillus versutus</name>
    <dbReference type="NCBI Taxonomy" id="34007"/>
    <lineage>
        <taxon>Bacteria</taxon>
        <taxon>Pseudomonadati</taxon>
        <taxon>Pseudomonadota</taxon>
        <taxon>Alphaproteobacteria</taxon>
        <taxon>Rhodobacterales</taxon>
        <taxon>Paracoccaceae</taxon>
        <taxon>Paracoccus</taxon>
    </lineage>
</organism>
<gene>
    <name evidence="8" type="ORF">ATH84_100822</name>
</gene>
<dbReference type="Gene3D" id="3.40.50.300">
    <property type="entry name" value="P-loop containing nucleotide triphosphate hydrolases"/>
    <property type="match status" value="2"/>
</dbReference>
<keyword evidence="5" id="KW-0067">ATP-binding</keyword>
<dbReference type="InterPro" id="IPR050534">
    <property type="entry name" value="Coronavir_polyprotein_1ab"/>
</dbReference>
<dbReference type="Pfam" id="PF08378">
    <property type="entry name" value="NERD"/>
    <property type="match status" value="1"/>
</dbReference>